<keyword evidence="1" id="KW-0560">Oxidoreductase</keyword>
<gene>
    <name evidence="2" type="ORF">ABR63_00700</name>
</gene>
<evidence type="ECO:0000313" key="2">
    <source>
        <dbReference type="EMBL" id="KRO40382.1"/>
    </source>
</evidence>
<dbReference type="Pfam" id="PF13561">
    <property type="entry name" value="adh_short_C2"/>
    <property type="match status" value="1"/>
</dbReference>
<dbReference type="SUPFAM" id="SSF51735">
    <property type="entry name" value="NAD(P)-binding Rossmann-fold domains"/>
    <property type="match status" value="1"/>
</dbReference>
<dbReference type="CDD" id="cd05327">
    <property type="entry name" value="retinol-DH_like_SDR_c_like"/>
    <property type="match status" value="1"/>
</dbReference>
<dbReference type="PANTHER" id="PTHR43157:SF31">
    <property type="entry name" value="PHOSPHATIDYLINOSITOL-GLYCAN BIOSYNTHESIS CLASS F PROTEIN"/>
    <property type="match status" value="1"/>
</dbReference>
<evidence type="ECO:0000256" key="1">
    <source>
        <dbReference type="ARBA" id="ARBA00023002"/>
    </source>
</evidence>
<dbReference type="InterPro" id="IPR002347">
    <property type="entry name" value="SDR_fam"/>
</dbReference>
<sequence length="287" mass="31599">MWDLKDKLVVITGATNGIGKAAALEMAKHGPRMLLTFRNQGLADNLSLELQAVNPNLKLDFLYCDFSSQESIRGCAAEILALQQQIDVLVNNAGVVNTAYRETLEGIENTFAVNHLGYFLLTNLILEQMLGDEETRIINVSSAAHSFVKKINWPDINFKDNFGMGVTAYGHSKLANLLFTRYLATKLSTSNVTVNAIHPGGVNTALGNQNKAVFGTILKVLLKPFFRSPFKGAASIVYLATKDNDGVTGEYFVDCKEAKSSSYSKDLGEAQRLWELSEELVHQQFTL</sequence>
<dbReference type="PANTHER" id="PTHR43157">
    <property type="entry name" value="PHOSPHATIDYLINOSITOL-GLYCAN BIOSYNTHESIS CLASS F PROTEIN-RELATED"/>
    <property type="match status" value="1"/>
</dbReference>
<dbReference type="PRINTS" id="PR00080">
    <property type="entry name" value="SDRFAMILY"/>
</dbReference>
<reference evidence="3" key="1">
    <citation type="submission" date="2015-10" db="EMBL/GenBank/DDBJ databases">
        <title>Metagenome-Assembled Genomes uncover a global brackish microbiome.</title>
        <authorList>
            <person name="Hugerth L.W."/>
            <person name="Larsson J."/>
            <person name="Alneberg J."/>
            <person name="Lindh M.V."/>
            <person name="Legrand C."/>
            <person name="Pinhassi J."/>
            <person name="Andersson A."/>
        </authorList>
    </citation>
    <scope>NUCLEOTIDE SEQUENCE [LARGE SCALE GENOMIC DNA]</scope>
</reference>
<name>A0A0R2PQS7_9GAMM</name>
<dbReference type="AlphaFoldDB" id="A0A0R2PQS7"/>
<dbReference type="Gene3D" id="3.40.50.720">
    <property type="entry name" value="NAD(P)-binding Rossmann-like Domain"/>
    <property type="match status" value="1"/>
</dbReference>
<dbReference type="Proteomes" id="UP000050874">
    <property type="component" value="Unassembled WGS sequence"/>
</dbReference>
<organism evidence="2 3">
    <name type="scientific">SAR86 cluster bacterium BACL1 MAG-120920-bin57</name>
    <dbReference type="NCBI Taxonomy" id="1655571"/>
    <lineage>
        <taxon>Bacteria</taxon>
        <taxon>Pseudomonadati</taxon>
        <taxon>Pseudomonadota</taxon>
        <taxon>Gammaproteobacteria</taxon>
        <taxon>SAR86 cluster</taxon>
    </lineage>
</organism>
<dbReference type="InterPro" id="IPR036291">
    <property type="entry name" value="NAD(P)-bd_dom_sf"/>
</dbReference>
<evidence type="ECO:0000313" key="3">
    <source>
        <dbReference type="Proteomes" id="UP000050874"/>
    </source>
</evidence>
<proteinExistence type="predicted"/>
<comment type="caution">
    <text evidence="2">The sequence shown here is derived from an EMBL/GenBank/DDBJ whole genome shotgun (WGS) entry which is preliminary data.</text>
</comment>
<dbReference type="EMBL" id="LIAV01000124">
    <property type="protein sequence ID" value="KRO40382.1"/>
    <property type="molecule type" value="Genomic_DNA"/>
</dbReference>
<protein>
    <recommendedName>
        <fullName evidence="4">Short-chain dehydrogenase</fullName>
    </recommendedName>
</protein>
<dbReference type="GO" id="GO:0016491">
    <property type="term" value="F:oxidoreductase activity"/>
    <property type="evidence" value="ECO:0007669"/>
    <property type="project" value="UniProtKB-KW"/>
</dbReference>
<dbReference type="PRINTS" id="PR00081">
    <property type="entry name" value="GDHRDH"/>
</dbReference>
<accession>A0A0R2PQS7</accession>
<evidence type="ECO:0008006" key="4">
    <source>
        <dbReference type="Google" id="ProtNLM"/>
    </source>
</evidence>